<reference evidence="1 2" key="1">
    <citation type="submission" date="2022-05" db="EMBL/GenBank/DDBJ databases">
        <authorList>
            <consortium name="Genoscope - CEA"/>
            <person name="William W."/>
        </authorList>
    </citation>
    <scope>NUCLEOTIDE SEQUENCE [LARGE SCALE GENOMIC DNA]</scope>
</reference>
<name>A0ABN8PSL3_9CNID</name>
<evidence type="ECO:0000313" key="1">
    <source>
        <dbReference type="EMBL" id="CAH3150025.1"/>
    </source>
</evidence>
<sequence length="59" mass="6629">MIRKPNSIIDVFPDNATGRKILSVVIKCPSDGCSWTGELRDKEVKLAKTKIISKARWIT</sequence>
<keyword evidence="2" id="KW-1185">Reference proteome</keyword>
<protein>
    <recommendedName>
        <fullName evidence="3">Transposase</fullName>
    </recommendedName>
</protein>
<dbReference type="InterPro" id="IPR013083">
    <property type="entry name" value="Znf_RING/FYVE/PHD"/>
</dbReference>
<organism evidence="1 2">
    <name type="scientific">Porites lobata</name>
    <dbReference type="NCBI Taxonomy" id="104759"/>
    <lineage>
        <taxon>Eukaryota</taxon>
        <taxon>Metazoa</taxon>
        <taxon>Cnidaria</taxon>
        <taxon>Anthozoa</taxon>
        <taxon>Hexacorallia</taxon>
        <taxon>Scleractinia</taxon>
        <taxon>Fungiina</taxon>
        <taxon>Poritidae</taxon>
        <taxon>Porites</taxon>
    </lineage>
</organism>
<dbReference type="Proteomes" id="UP001159405">
    <property type="component" value="Unassembled WGS sequence"/>
</dbReference>
<gene>
    <name evidence="1" type="ORF">PLOB_00047205</name>
</gene>
<evidence type="ECO:0008006" key="3">
    <source>
        <dbReference type="Google" id="ProtNLM"/>
    </source>
</evidence>
<dbReference type="EMBL" id="CALNXK010000088">
    <property type="protein sequence ID" value="CAH3150025.1"/>
    <property type="molecule type" value="Genomic_DNA"/>
</dbReference>
<dbReference type="Gene3D" id="3.30.40.10">
    <property type="entry name" value="Zinc/RING finger domain, C3HC4 (zinc finger)"/>
    <property type="match status" value="1"/>
</dbReference>
<evidence type="ECO:0000313" key="2">
    <source>
        <dbReference type="Proteomes" id="UP001159405"/>
    </source>
</evidence>
<accession>A0ABN8PSL3</accession>
<comment type="caution">
    <text evidence="1">The sequence shown here is derived from an EMBL/GenBank/DDBJ whole genome shotgun (WGS) entry which is preliminary data.</text>
</comment>
<proteinExistence type="predicted"/>